<feature type="compositionally biased region" description="Basic residues" evidence="3">
    <location>
        <begin position="257"/>
        <end position="268"/>
    </location>
</feature>
<dbReference type="PRINTS" id="PR00019">
    <property type="entry name" value="LEURICHRPT"/>
</dbReference>
<dbReference type="SMART" id="SM00369">
    <property type="entry name" value="LRR_TYP"/>
    <property type="match status" value="5"/>
</dbReference>
<keyword evidence="1" id="KW-0433">Leucine-rich repeat</keyword>
<dbReference type="Pfam" id="PF23598">
    <property type="entry name" value="LRR_14"/>
    <property type="match status" value="1"/>
</dbReference>
<evidence type="ECO:0000313" key="5">
    <source>
        <dbReference type="EMBL" id="KAJ8021612.1"/>
    </source>
</evidence>
<dbReference type="SUPFAM" id="SSF52058">
    <property type="entry name" value="L domain-like"/>
    <property type="match status" value="1"/>
</dbReference>
<dbReference type="GO" id="GO:0003723">
    <property type="term" value="F:RNA binding"/>
    <property type="evidence" value="ECO:0007669"/>
    <property type="project" value="InterPro"/>
</dbReference>
<dbReference type="InterPro" id="IPR003591">
    <property type="entry name" value="Leu-rich_rpt_typical-subtyp"/>
</dbReference>
<evidence type="ECO:0000313" key="6">
    <source>
        <dbReference type="Proteomes" id="UP001152320"/>
    </source>
</evidence>
<dbReference type="GO" id="GO:0006432">
    <property type="term" value="P:phenylalanyl-tRNA aminoacylation"/>
    <property type="evidence" value="ECO:0007669"/>
    <property type="project" value="InterPro"/>
</dbReference>
<dbReference type="InterPro" id="IPR005146">
    <property type="entry name" value="B3/B4_tRNA-bd"/>
</dbReference>
<keyword evidence="6" id="KW-1185">Reference proteome</keyword>
<evidence type="ECO:0000259" key="4">
    <source>
        <dbReference type="SMART" id="SM00873"/>
    </source>
</evidence>
<dbReference type="SMART" id="SM00364">
    <property type="entry name" value="LRR_BAC"/>
    <property type="match status" value="5"/>
</dbReference>
<dbReference type="InterPro" id="IPR045060">
    <property type="entry name" value="Phe-tRNA-ligase_IIc_bsu"/>
</dbReference>
<dbReference type="Proteomes" id="UP001152320">
    <property type="component" value="Chromosome 21"/>
</dbReference>
<reference evidence="5" key="1">
    <citation type="submission" date="2021-10" db="EMBL/GenBank/DDBJ databases">
        <title>Tropical sea cucumber genome reveals ecological adaptation and Cuvierian tubules defense mechanism.</title>
        <authorList>
            <person name="Chen T."/>
        </authorList>
    </citation>
    <scope>NUCLEOTIDE SEQUENCE</scope>
    <source>
        <strain evidence="5">Nanhai2018</strain>
        <tissue evidence="5">Muscle</tissue>
    </source>
</reference>
<protein>
    <submittedName>
        <fullName evidence="5">Leucine-rich repeat-containing protein 47</fullName>
    </submittedName>
</protein>
<accession>A0A9Q0YK25</accession>
<gene>
    <name evidence="5" type="ORF">HOLleu_38864</name>
</gene>
<dbReference type="EMBL" id="JAIZAY010000021">
    <property type="protein sequence ID" value="KAJ8021612.1"/>
    <property type="molecule type" value="Genomic_DNA"/>
</dbReference>
<proteinExistence type="predicted"/>
<dbReference type="InterPro" id="IPR032675">
    <property type="entry name" value="LRR_dom_sf"/>
</dbReference>
<evidence type="ECO:0000256" key="1">
    <source>
        <dbReference type="ARBA" id="ARBA00022614"/>
    </source>
</evidence>
<evidence type="ECO:0000256" key="3">
    <source>
        <dbReference type="SAM" id="MobiDB-lite"/>
    </source>
</evidence>
<dbReference type="Gene3D" id="3.80.10.10">
    <property type="entry name" value="Ribonuclease Inhibitor"/>
    <property type="match status" value="1"/>
</dbReference>
<dbReference type="OrthoDB" id="67933at2759"/>
<dbReference type="Gene3D" id="3.50.40.10">
    <property type="entry name" value="Phenylalanyl-trna Synthetase, Chain B, domain 3"/>
    <property type="match status" value="1"/>
</dbReference>
<dbReference type="PROSITE" id="PS51450">
    <property type="entry name" value="LRR"/>
    <property type="match status" value="3"/>
</dbReference>
<dbReference type="PANTHER" id="PTHR10947">
    <property type="entry name" value="PHENYLALANYL-TRNA SYNTHETASE BETA CHAIN AND LEUCINE-RICH REPEAT-CONTAINING PROTEIN 47"/>
    <property type="match status" value="1"/>
</dbReference>
<dbReference type="InterPro" id="IPR001611">
    <property type="entry name" value="Leu-rich_rpt"/>
</dbReference>
<dbReference type="InterPro" id="IPR020825">
    <property type="entry name" value="Phe-tRNA_synthase-like_B3/B4"/>
</dbReference>
<name>A0A9Q0YK25_HOLLE</name>
<feature type="region of interest" description="Disordered" evidence="3">
    <location>
        <begin position="242"/>
        <end position="271"/>
    </location>
</feature>
<comment type="caution">
    <text evidence="5">The sequence shown here is derived from an EMBL/GenBank/DDBJ whole genome shotgun (WGS) entry which is preliminary data.</text>
</comment>
<organism evidence="5 6">
    <name type="scientific">Holothuria leucospilota</name>
    <name type="common">Black long sea cucumber</name>
    <name type="synonym">Mertensiothuria leucospilota</name>
    <dbReference type="NCBI Taxonomy" id="206669"/>
    <lineage>
        <taxon>Eukaryota</taxon>
        <taxon>Metazoa</taxon>
        <taxon>Echinodermata</taxon>
        <taxon>Eleutherozoa</taxon>
        <taxon>Echinozoa</taxon>
        <taxon>Holothuroidea</taxon>
        <taxon>Aspidochirotacea</taxon>
        <taxon>Aspidochirotida</taxon>
        <taxon>Holothuriidae</taxon>
        <taxon>Holothuria</taxon>
    </lineage>
</organism>
<feature type="region of interest" description="Disordered" evidence="3">
    <location>
        <begin position="486"/>
        <end position="511"/>
    </location>
</feature>
<sequence length="552" mass="61441">MAGKLEQVSVALKEGRRELVLKGSDVSEVISKHGLDQRIFQVKLLNFLEISDASLEELGDEIEQLQQLKNLILRGNLLQTIPETLGELSVLRTLDLSRNKIDALPDSIGNLSELYYCDVSGNQLTELPETMSKLEHLTVLDVSNNKLSSLSCVCLPELTHLNELLASQNEIESLDHNIRNLSALKKLDLCNNKLTVIPADLASCSKLKELLLKGNPLKDSRLSKLVKQNHSIKPILENIRTRGEKSTRSVPSEEQGKKKKGKQKKKISSKNDQVDELPKLIIKILHFKESSSGTEVKITESVADVRPYIVCCVVENINLQKGNMFKQFIKLQTKFHDGPLCMKRTVATIATHDMQAIHSPLLYDARLPQLIEIIPLMKTKPVTAAALMSELLKEADEQRKAQKRNTVSGVHKYLDLLSGHERYPCLMNKDGSVISFPPITNADITKIGRDTTSLFIEVTSSKDLASCKAVMDELLRDMLQMEMGEPPAKVAGTSSDSDESSDDEAALRASSQEGAKHLCVRQVKILDENGTMKVVYPSRTDLNYPGIHVIRD</sequence>
<dbReference type="PANTHER" id="PTHR10947:SF3">
    <property type="entry name" value="LEUCINE-RICH REPEAT-CONTAINING PROTEIN 47"/>
    <property type="match status" value="1"/>
</dbReference>
<dbReference type="GO" id="GO:0004826">
    <property type="term" value="F:phenylalanine-tRNA ligase activity"/>
    <property type="evidence" value="ECO:0007669"/>
    <property type="project" value="InterPro"/>
</dbReference>
<feature type="domain" description="B3/B4 tRNA-binding" evidence="4">
    <location>
        <begin position="305"/>
        <end position="483"/>
    </location>
</feature>
<dbReference type="SMART" id="SM00873">
    <property type="entry name" value="B3_4"/>
    <property type="match status" value="1"/>
</dbReference>
<dbReference type="InterPro" id="IPR055414">
    <property type="entry name" value="LRR_R13L4/SHOC2-like"/>
</dbReference>
<keyword evidence="2" id="KW-0677">Repeat</keyword>
<dbReference type="AlphaFoldDB" id="A0A9Q0YK25"/>
<evidence type="ECO:0000256" key="2">
    <source>
        <dbReference type="ARBA" id="ARBA00022737"/>
    </source>
</evidence>
<dbReference type="SMART" id="SM00365">
    <property type="entry name" value="LRR_SD22"/>
    <property type="match status" value="3"/>
</dbReference>